<keyword evidence="7" id="KW-0443">Lipid metabolism</keyword>
<feature type="domain" description="DAGKc" evidence="9">
    <location>
        <begin position="13"/>
        <end position="149"/>
    </location>
</feature>
<evidence type="ECO:0000313" key="11">
    <source>
        <dbReference type="Proteomes" id="UP000306544"/>
    </source>
</evidence>
<organism evidence="10 11">
    <name type="scientific">Nesterenkonia sphaerica</name>
    <dbReference type="NCBI Taxonomy" id="1804988"/>
    <lineage>
        <taxon>Bacteria</taxon>
        <taxon>Bacillati</taxon>
        <taxon>Actinomycetota</taxon>
        <taxon>Actinomycetes</taxon>
        <taxon>Micrococcales</taxon>
        <taxon>Micrococcaceae</taxon>
        <taxon>Nesterenkonia</taxon>
    </lineage>
</organism>
<dbReference type="Gene3D" id="2.60.200.40">
    <property type="match status" value="1"/>
</dbReference>
<dbReference type="InterPro" id="IPR017438">
    <property type="entry name" value="ATP-NAD_kinase_N"/>
</dbReference>
<comment type="similarity">
    <text evidence="2">Belongs to the diacylglycerol/lipid kinase family.</text>
</comment>
<dbReference type="RefSeq" id="WP_138170571.1">
    <property type="nucleotide sequence ID" value="NZ_VAWA01000011.1"/>
</dbReference>
<evidence type="ECO:0000256" key="4">
    <source>
        <dbReference type="ARBA" id="ARBA00022741"/>
    </source>
</evidence>
<dbReference type="Pfam" id="PF19279">
    <property type="entry name" value="YegS_C"/>
    <property type="match status" value="1"/>
</dbReference>
<comment type="cofactor">
    <cofactor evidence="1">
        <name>Mg(2+)</name>
        <dbReference type="ChEBI" id="CHEBI:18420"/>
    </cofactor>
</comment>
<keyword evidence="6" id="KW-0067">ATP-binding</keyword>
<evidence type="ECO:0000256" key="6">
    <source>
        <dbReference type="ARBA" id="ARBA00022840"/>
    </source>
</evidence>
<dbReference type="GO" id="GO:0005886">
    <property type="term" value="C:plasma membrane"/>
    <property type="evidence" value="ECO:0007669"/>
    <property type="project" value="TreeGrafter"/>
</dbReference>
<dbReference type="InterPro" id="IPR045540">
    <property type="entry name" value="YegS/DAGK_C"/>
</dbReference>
<keyword evidence="7" id="KW-0444">Lipid biosynthesis</keyword>
<dbReference type="GO" id="GO:0005524">
    <property type="term" value="F:ATP binding"/>
    <property type="evidence" value="ECO:0007669"/>
    <property type="project" value="UniProtKB-KW"/>
</dbReference>
<dbReference type="PANTHER" id="PTHR12358">
    <property type="entry name" value="SPHINGOSINE KINASE"/>
    <property type="match status" value="1"/>
</dbReference>
<dbReference type="PROSITE" id="PS50146">
    <property type="entry name" value="DAGK"/>
    <property type="match status" value="1"/>
</dbReference>
<accession>A0A5R9A953</accession>
<evidence type="ECO:0000313" key="10">
    <source>
        <dbReference type="EMBL" id="TLP74326.1"/>
    </source>
</evidence>
<comment type="caution">
    <text evidence="10">The sequence shown here is derived from an EMBL/GenBank/DDBJ whole genome shotgun (WGS) entry which is preliminary data.</text>
</comment>
<keyword evidence="11" id="KW-1185">Reference proteome</keyword>
<dbReference type="Pfam" id="PF00781">
    <property type="entry name" value="DAGK_cat"/>
    <property type="match status" value="1"/>
</dbReference>
<keyword evidence="4" id="KW-0547">Nucleotide-binding</keyword>
<dbReference type="SUPFAM" id="SSF111331">
    <property type="entry name" value="NAD kinase/diacylglycerol kinase-like"/>
    <property type="match status" value="1"/>
</dbReference>
<evidence type="ECO:0000256" key="5">
    <source>
        <dbReference type="ARBA" id="ARBA00022777"/>
    </source>
</evidence>
<evidence type="ECO:0000256" key="3">
    <source>
        <dbReference type="ARBA" id="ARBA00022679"/>
    </source>
</evidence>
<proteinExistence type="inferred from homology"/>
<evidence type="ECO:0000256" key="7">
    <source>
        <dbReference type="ARBA" id="ARBA00023209"/>
    </source>
</evidence>
<dbReference type="InterPro" id="IPR016064">
    <property type="entry name" value="NAD/diacylglycerol_kinase_sf"/>
</dbReference>
<gene>
    <name evidence="10" type="ORF">FEF27_09220</name>
</gene>
<dbReference type="InterPro" id="IPR050187">
    <property type="entry name" value="Lipid_Phosphate_FormReg"/>
</dbReference>
<sequence>MTSAAGTAGGNGAPVRRVLVLMNPGAGRRSVLHTTRRRLQQHGDPQVELLIPDPSDQTEQLAQAQAAVGQGVDAVVVCGGDGMVSLGAHLVARQGVPLGIVPTGSGNDFARACGIPRRYTAALNRVLEALKQPELPVRGVDALRLTLFCAESGATLSGPKWVANSVNIGFDAQVNQRANAQRRVPRKLRYLTALVREVPHFHAEEFVLQAEAGVAERHASSLVCIQNGSSIGGGIPLAPTARVDDGWAEVSHIEPLSRAGLVALFPLLMLRMHRLLRPLTTRRVRHLRVEVPGQVPVFADGDELHSGHGAGAAGVVVEVELIPGALLLL</sequence>
<keyword evidence="5" id="KW-0418">Kinase</keyword>
<evidence type="ECO:0000259" key="9">
    <source>
        <dbReference type="PROSITE" id="PS50146"/>
    </source>
</evidence>
<evidence type="ECO:0000256" key="8">
    <source>
        <dbReference type="ARBA" id="ARBA00023264"/>
    </source>
</evidence>
<name>A0A5R9A953_9MICC</name>
<keyword evidence="7" id="KW-0594">Phospholipid biosynthesis</keyword>
<dbReference type="Gene3D" id="3.40.50.10330">
    <property type="entry name" value="Probable inorganic polyphosphate/atp-NAD kinase, domain 1"/>
    <property type="match status" value="1"/>
</dbReference>
<protein>
    <recommendedName>
        <fullName evidence="9">DAGKc domain-containing protein</fullName>
    </recommendedName>
</protein>
<dbReference type="EMBL" id="VAWA01000011">
    <property type="protein sequence ID" value="TLP74326.1"/>
    <property type="molecule type" value="Genomic_DNA"/>
</dbReference>
<dbReference type="GO" id="GO:0008654">
    <property type="term" value="P:phospholipid biosynthetic process"/>
    <property type="evidence" value="ECO:0007669"/>
    <property type="project" value="UniProtKB-KW"/>
</dbReference>
<dbReference type="PANTHER" id="PTHR12358:SF106">
    <property type="entry name" value="LIPID KINASE YEGS"/>
    <property type="match status" value="1"/>
</dbReference>
<dbReference type="Proteomes" id="UP000306544">
    <property type="component" value="Unassembled WGS sequence"/>
</dbReference>
<dbReference type="InterPro" id="IPR001206">
    <property type="entry name" value="Diacylglycerol_kinase_cat_dom"/>
</dbReference>
<evidence type="ECO:0000256" key="2">
    <source>
        <dbReference type="ARBA" id="ARBA00005983"/>
    </source>
</evidence>
<dbReference type="GO" id="GO:0004143">
    <property type="term" value="F:ATP-dependent diacylglycerol kinase activity"/>
    <property type="evidence" value="ECO:0007669"/>
    <property type="project" value="TreeGrafter"/>
</dbReference>
<keyword evidence="3" id="KW-0808">Transferase</keyword>
<dbReference type="SMART" id="SM00046">
    <property type="entry name" value="DAGKc"/>
    <property type="match status" value="1"/>
</dbReference>
<evidence type="ECO:0000256" key="1">
    <source>
        <dbReference type="ARBA" id="ARBA00001946"/>
    </source>
</evidence>
<dbReference type="OrthoDB" id="142078at2"/>
<keyword evidence="8" id="KW-1208">Phospholipid metabolism</keyword>
<reference evidence="10 11" key="1">
    <citation type="submission" date="2019-05" db="EMBL/GenBank/DDBJ databases">
        <title>Nesterenkonia sp. GY239, isolated from the Southern Atlantic Ocean.</title>
        <authorList>
            <person name="Zhang G."/>
        </authorList>
    </citation>
    <scope>NUCLEOTIDE SEQUENCE [LARGE SCALE GENOMIC DNA]</scope>
    <source>
        <strain evidence="10 11">GY239</strain>
    </source>
</reference>
<dbReference type="AlphaFoldDB" id="A0A5R9A953"/>